<name>A0ABR0KRT7_9PEZI</name>
<dbReference type="PANTHER" id="PTHR42748:SF5">
    <property type="entry name" value="NITROGEN METABOLITE REPRESSION PROTEIN NMRA"/>
    <property type="match status" value="1"/>
</dbReference>
<proteinExistence type="inferred from homology"/>
<evidence type="ECO:0000256" key="2">
    <source>
        <dbReference type="ARBA" id="ARBA00022857"/>
    </source>
</evidence>
<protein>
    <recommendedName>
        <fullName evidence="3">NmrA-like domain-containing protein</fullName>
    </recommendedName>
</protein>
<sequence>MLKKTVVTINSTGRQSASFVRVASAVGWRVRAQMRSREGLVADELAGLPNVEIIEGSLEEEGIIDYLFKDAQVAFINTTPWGDEVAMGCALADAAKRAGVEHYIYSSMPDHSRYEGRGWKALPLWVQKAKVERHVRRIGLPATFIYTGIYNNNFTSLPYPLFRMELQDDGSFVWQAPFHPDDPLPWLDAEHDVGPAVLQVFKSGPEAWVGQRITLAFERLTPRQLCVRFSCGVSRPVVYRHGPIEISVSTPA</sequence>
<dbReference type="SUPFAM" id="SSF51735">
    <property type="entry name" value="NAD(P)-binding Rossmann-fold domains"/>
    <property type="match status" value="1"/>
</dbReference>
<dbReference type="InterPro" id="IPR036291">
    <property type="entry name" value="NAD(P)-bd_dom_sf"/>
</dbReference>
<feature type="domain" description="NmrA-like" evidence="3">
    <location>
        <begin position="3"/>
        <end position="249"/>
    </location>
</feature>
<keyword evidence="2" id="KW-0521">NADP</keyword>
<feature type="non-terminal residue" evidence="4">
    <location>
        <position position="252"/>
    </location>
</feature>
<dbReference type="InterPro" id="IPR051164">
    <property type="entry name" value="NmrA-like_oxidored"/>
</dbReference>
<comment type="similarity">
    <text evidence="1">Belongs to the NmrA-type oxidoreductase family.</text>
</comment>
<dbReference type="Gene3D" id="3.90.25.10">
    <property type="entry name" value="UDP-galactose 4-epimerase, domain 1"/>
    <property type="match status" value="1"/>
</dbReference>
<dbReference type="InterPro" id="IPR008030">
    <property type="entry name" value="NmrA-like"/>
</dbReference>
<accession>A0ABR0KRT7</accession>
<dbReference type="Proteomes" id="UP001357485">
    <property type="component" value="Unassembled WGS sequence"/>
</dbReference>
<evidence type="ECO:0000259" key="3">
    <source>
        <dbReference type="Pfam" id="PF05368"/>
    </source>
</evidence>
<evidence type="ECO:0000256" key="1">
    <source>
        <dbReference type="ARBA" id="ARBA00006328"/>
    </source>
</evidence>
<evidence type="ECO:0000313" key="5">
    <source>
        <dbReference type="Proteomes" id="UP001357485"/>
    </source>
</evidence>
<gene>
    <name evidence="4" type="ORF">LTR16_004453</name>
</gene>
<dbReference type="Pfam" id="PF05368">
    <property type="entry name" value="NmrA"/>
    <property type="match status" value="1"/>
</dbReference>
<dbReference type="Gene3D" id="3.40.50.720">
    <property type="entry name" value="NAD(P)-binding Rossmann-like Domain"/>
    <property type="match status" value="1"/>
</dbReference>
<evidence type="ECO:0000313" key="4">
    <source>
        <dbReference type="EMBL" id="KAK5120907.1"/>
    </source>
</evidence>
<comment type="caution">
    <text evidence="4">The sequence shown here is derived from an EMBL/GenBank/DDBJ whole genome shotgun (WGS) entry which is preliminary data.</text>
</comment>
<keyword evidence="5" id="KW-1185">Reference proteome</keyword>
<dbReference type="EMBL" id="JAVRRA010025211">
    <property type="protein sequence ID" value="KAK5120907.1"/>
    <property type="molecule type" value="Genomic_DNA"/>
</dbReference>
<reference evidence="4 5" key="1">
    <citation type="submission" date="2023-08" db="EMBL/GenBank/DDBJ databases">
        <title>Black Yeasts Isolated from many extreme environments.</title>
        <authorList>
            <person name="Coleine C."/>
            <person name="Stajich J.E."/>
            <person name="Selbmann L."/>
        </authorList>
    </citation>
    <scope>NUCLEOTIDE SEQUENCE [LARGE SCALE GENOMIC DNA]</scope>
    <source>
        <strain evidence="4 5">CCFEE 536</strain>
    </source>
</reference>
<organism evidence="4 5">
    <name type="scientific">Cryomyces antarcticus</name>
    <dbReference type="NCBI Taxonomy" id="329879"/>
    <lineage>
        <taxon>Eukaryota</taxon>
        <taxon>Fungi</taxon>
        <taxon>Dikarya</taxon>
        <taxon>Ascomycota</taxon>
        <taxon>Pezizomycotina</taxon>
        <taxon>Dothideomycetes</taxon>
        <taxon>Dothideomycetes incertae sedis</taxon>
        <taxon>Cryomyces</taxon>
    </lineage>
</organism>
<dbReference type="PANTHER" id="PTHR42748">
    <property type="entry name" value="NITROGEN METABOLITE REPRESSION PROTEIN NMRA FAMILY MEMBER"/>
    <property type="match status" value="1"/>
</dbReference>